<sequence>MFSLKNDRFFVCRECTGRKPNCRDLCIGRYCYKAEFIADGFKTVKRGCLNHTDDGIRVNVCEEIRSNLPGSKSQTIEKMCVCTADKCNLASAHSIIINLSIVALFIFYIL</sequence>
<organism evidence="2 3">
    <name type="scientific">Onchocerca volvulus</name>
    <dbReference type="NCBI Taxonomy" id="6282"/>
    <lineage>
        <taxon>Eukaryota</taxon>
        <taxon>Metazoa</taxon>
        <taxon>Ecdysozoa</taxon>
        <taxon>Nematoda</taxon>
        <taxon>Chromadorea</taxon>
        <taxon>Rhabditida</taxon>
        <taxon>Spirurina</taxon>
        <taxon>Spiruromorpha</taxon>
        <taxon>Filarioidea</taxon>
        <taxon>Onchocercidae</taxon>
        <taxon>Onchocerca</taxon>
    </lineage>
</organism>
<keyword evidence="1" id="KW-0472">Membrane</keyword>
<proteinExistence type="predicted"/>
<keyword evidence="1" id="KW-0812">Transmembrane</keyword>
<protein>
    <submittedName>
        <fullName evidence="2">Uncharacterized protein</fullName>
    </submittedName>
</protein>
<keyword evidence="3" id="KW-1185">Reference proteome</keyword>
<keyword evidence="1" id="KW-1133">Transmembrane helix</keyword>
<dbReference type="SUPFAM" id="SSF57302">
    <property type="entry name" value="Snake toxin-like"/>
    <property type="match status" value="1"/>
</dbReference>
<dbReference type="EMBL" id="CMVM020000093">
    <property type="status" value="NOT_ANNOTATED_CDS"/>
    <property type="molecule type" value="Genomic_DNA"/>
</dbReference>
<dbReference type="OMA" id="RYCYKAE"/>
<accession>A0A8R1TR87</accession>
<reference evidence="2" key="2">
    <citation type="submission" date="2022-06" db="UniProtKB">
        <authorList>
            <consortium name="EnsemblMetazoa"/>
        </authorList>
    </citation>
    <scope>IDENTIFICATION</scope>
</reference>
<evidence type="ECO:0000313" key="2">
    <source>
        <dbReference type="EnsemblMetazoa" id="OVOC3388.1"/>
    </source>
</evidence>
<feature type="transmembrane region" description="Helical" evidence="1">
    <location>
        <begin position="89"/>
        <end position="109"/>
    </location>
</feature>
<dbReference type="EnsemblMetazoa" id="OVOC3388.1">
    <property type="protein sequence ID" value="OVOC3388.1"/>
    <property type="gene ID" value="WBGene00240197"/>
</dbReference>
<dbReference type="AlphaFoldDB" id="A0A8R1TR87"/>
<reference evidence="3" key="1">
    <citation type="submission" date="2013-10" db="EMBL/GenBank/DDBJ databases">
        <title>Genome sequencing of Onchocerca volvulus.</title>
        <authorList>
            <person name="Cotton J."/>
            <person name="Tsai J."/>
            <person name="Stanley E."/>
            <person name="Tracey A."/>
            <person name="Holroyd N."/>
            <person name="Lustigman S."/>
            <person name="Berriman M."/>
        </authorList>
    </citation>
    <scope>NUCLEOTIDE SEQUENCE</scope>
</reference>
<dbReference type="InterPro" id="IPR045860">
    <property type="entry name" value="Snake_toxin-like_sf"/>
</dbReference>
<evidence type="ECO:0000256" key="1">
    <source>
        <dbReference type="SAM" id="Phobius"/>
    </source>
</evidence>
<dbReference type="Proteomes" id="UP000024404">
    <property type="component" value="Unassembled WGS sequence"/>
</dbReference>
<name>A0A8R1TR87_ONCVO</name>
<evidence type="ECO:0000313" key="3">
    <source>
        <dbReference type="Proteomes" id="UP000024404"/>
    </source>
</evidence>